<keyword evidence="2 7" id="KW-0812">Transmembrane</keyword>
<dbReference type="GO" id="GO:0016887">
    <property type="term" value="F:ATP hydrolysis activity"/>
    <property type="evidence" value="ECO:0007669"/>
    <property type="project" value="InterPro"/>
</dbReference>
<dbReference type="GO" id="GO:0005524">
    <property type="term" value="F:ATP binding"/>
    <property type="evidence" value="ECO:0007669"/>
    <property type="project" value="UniProtKB-KW"/>
</dbReference>
<evidence type="ECO:0000256" key="1">
    <source>
        <dbReference type="ARBA" id="ARBA00004651"/>
    </source>
</evidence>
<keyword evidence="4" id="KW-0067">ATP-binding</keyword>
<dbReference type="InterPro" id="IPR027417">
    <property type="entry name" value="P-loop_NTPase"/>
</dbReference>
<dbReference type="AlphaFoldDB" id="A0A0V8QER3"/>
<feature type="transmembrane region" description="Helical" evidence="7">
    <location>
        <begin position="168"/>
        <end position="185"/>
    </location>
</feature>
<dbReference type="RefSeq" id="WP_058352666.1">
    <property type="nucleotide sequence ID" value="NZ_CABMMD010000153.1"/>
</dbReference>
<evidence type="ECO:0000313" key="10">
    <source>
        <dbReference type="Proteomes" id="UP000054874"/>
    </source>
</evidence>
<feature type="transmembrane region" description="Helical" evidence="7">
    <location>
        <begin position="27"/>
        <end position="48"/>
    </location>
</feature>
<dbReference type="InterPro" id="IPR003593">
    <property type="entry name" value="AAA+_ATPase"/>
</dbReference>
<evidence type="ECO:0000256" key="6">
    <source>
        <dbReference type="ARBA" id="ARBA00023136"/>
    </source>
</evidence>
<organism evidence="9 10">
    <name type="scientific">Acetivibrio ethanolgignens</name>
    <dbReference type="NCBI Taxonomy" id="290052"/>
    <lineage>
        <taxon>Bacteria</taxon>
        <taxon>Bacillati</taxon>
        <taxon>Bacillota</taxon>
        <taxon>Clostridia</taxon>
        <taxon>Eubacteriales</taxon>
        <taxon>Oscillospiraceae</taxon>
        <taxon>Acetivibrio</taxon>
    </lineage>
</organism>
<accession>A0A0V8QER3</accession>
<dbReference type="SUPFAM" id="SSF52540">
    <property type="entry name" value="P-loop containing nucleoside triphosphate hydrolases"/>
    <property type="match status" value="1"/>
</dbReference>
<proteinExistence type="predicted"/>
<dbReference type="SMART" id="SM00382">
    <property type="entry name" value="AAA"/>
    <property type="match status" value="1"/>
</dbReference>
<dbReference type="Proteomes" id="UP000054874">
    <property type="component" value="Unassembled WGS sequence"/>
</dbReference>
<dbReference type="PROSITE" id="PS50893">
    <property type="entry name" value="ABC_TRANSPORTER_2"/>
    <property type="match status" value="1"/>
</dbReference>
<reference evidence="9 10" key="1">
    <citation type="submission" date="2015-11" db="EMBL/GenBank/DDBJ databases">
        <title>Butyribacter intestini gen. nov., sp. nov., a butyric acid-producing bacterium of the family Lachnospiraceae isolated from the human faeces.</title>
        <authorList>
            <person name="Zou Y."/>
            <person name="Xue W."/>
            <person name="Luo G."/>
            <person name="Lv M."/>
        </authorList>
    </citation>
    <scope>NUCLEOTIDE SEQUENCE [LARGE SCALE GENOMIC DNA]</scope>
    <source>
        <strain evidence="9 10">ACET-33324</strain>
    </source>
</reference>
<dbReference type="Gene3D" id="3.40.50.300">
    <property type="entry name" value="P-loop containing nucleotide triphosphate hydrolases"/>
    <property type="match status" value="1"/>
</dbReference>
<comment type="subcellular location">
    <subcellularLocation>
        <location evidence="1">Cell membrane</location>
        <topology evidence="1">Multi-pass membrane protein</topology>
    </subcellularLocation>
</comment>
<name>A0A0V8QER3_9FIRM</name>
<dbReference type="InterPro" id="IPR039421">
    <property type="entry name" value="Type_1_exporter"/>
</dbReference>
<comment type="caution">
    <text evidence="9">The sequence shown here is derived from an EMBL/GenBank/DDBJ whole genome shotgun (WGS) entry which is preliminary data.</text>
</comment>
<evidence type="ECO:0000256" key="3">
    <source>
        <dbReference type="ARBA" id="ARBA00022741"/>
    </source>
</evidence>
<evidence type="ECO:0000256" key="2">
    <source>
        <dbReference type="ARBA" id="ARBA00022692"/>
    </source>
</evidence>
<dbReference type="EMBL" id="LNAM01000153">
    <property type="protein sequence ID" value="KSV59031.1"/>
    <property type="molecule type" value="Genomic_DNA"/>
</dbReference>
<dbReference type="STRING" id="290052.ASU35_01540"/>
<dbReference type="PANTHER" id="PTHR24221">
    <property type="entry name" value="ATP-BINDING CASSETTE SUB-FAMILY B"/>
    <property type="match status" value="1"/>
</dbReference>
<dbReference type="Gene3D" id="1.20.1560.10">
    <property type="entry name" value="ABC transporter type 1, transmembrane domain"/>
    <property type="match status" value="1"/>
</dbReference>
<dbReference type="GO" id="GO:0005886">
    <property type="term" value="C:plasma membrane"/>
    <property type="evidence" value="ECO:0007669"/>
    <property type="project" value="UniProtKB-SubCell"/>
</dbReference>
<feature type="transmembrane region" description="Helical" evidence="7">
    <location>
        <begin position="60"/>
        <end position="82"/>
    </location>
</feature>
<dbReference type="Pfam" id="PF00005">
    <property type="entry name" value="ABC_tran"/>
    <property type="match status" value="1"/>
</dbReference>
<dbReference type="InterPro" id="IPR003439">
    <property type="entry name" value="ABC_transporter-like_ATP-bd"/>
</dbReference>
<dbReference type="SUPFAM" id="SSF90123">
    <property type="entry name" value="ABC transporter transmembrane region"/>
    <property type="match status" value="1"/>
</dbReference>
<gene>
    <name evidence="9" type="ORF">ASU35_01540</name>
</gene>
<evidence type="ECO:0000313" key="9">
    <source>
        <dbReference type="EMBL" id="KSV59031.1"/>
    </source>
</evidence>
<feature type="domain" description="ABC transporter" evidence="8">
    <location>
        <begin position="346"/>
        <end position="586"/>
    </location>
</feature>
<evidence type="ECO:0000256" key="5">
    <source>
        <dbReference type="ARBA" id="ARBA00022989"/>
    </source>
</evidence>
<keyword evidence="6 7" id="KW-0472">Membrane</keyword>
<feature type="transmembrane region" description="Helical" evidence="7">
    <location>
        <begin position="258"/>
        <end position="275"/>
    </location>
</feature>
<evidence type="ECO:0000256" key="4">
    <source>
        <dbReference type="ARBA" id="ARBA00022840"/>
    </source>
</evidence>
<protein>
    <recommendedName>
        <fullName evidence="8">ABC transporter domain-containing protein</fullName>
    </recommendedName>
</protein>
<feature type="transmembrane region" description="Helical" evidence="7">
    <location>
        <begin position="287"/>
        <end position="306"/>
    </location>
</feature>
<dbReference type="InterPro" id="IPR036640">
    <property type="entry name" value="ABC1_TM_sf"/>
</dbReference>
<keyword evidence="5 7" id="KW-1133">Transmembrane helix</keyword>
<feature type="transmembrane region" description="Helical" evidence="7">
    <location>
        <begin position="140"/>
        <end position="161"/>
    </location>
</feature>
<dbReference type="PANTHER" id="PTHR24221:SF646">
    <property type="entry name" value="HAEMOLYSIN SECRETION ATP-BINDING PROTEIN"/>
    <property type="match status" value="1"/>
</dbReference>
<evidence type="ECO:0000259" key="8">
    <source>
        <dbReference type="PROSITE" id="PS50893"/>
    </source>
</evidence>
<keyword evidence="10" id="KW-1185">Reference proteome</keyword>
<keyword evidence="3" id="KW-0547">Nucleotide-binding</keyword>
<sequence length="599" mass="69111">MKTDKRYTAWEMAAFFLSKIWENNRKLLIISLLQIPILVFSPYLNLLMQKLIIKGITEHYEILSFLLVIIIGYTVLIVVQALSEWLAGRSEWYNRVLVNTLLKFIDEKTLNSDYINIESAIGQEKRQKALNSVYNGGQRLFSVCVSLAVNFSGFLLYGITVCSYKEELFVIVVITALLGYFFTTGQHKYEQNQKDGIAKEDRKLKYLEAESVSTRAGREIRLYQMQDMLLGIYHKAVMGRLNIEERIAKGRLFADMKIHFISLLRNSCAYVFLIIMVDKREIRVEDFVLLIGMVSGLSAWISNFMMNFADLRKMFLFFQDFFEYIEMSDEYDNLAEEQRMKSSFCVRFKDVCFSYNGLEEDTLHHINLTIHSGEKLALVGNNGAGKTTLVKLMTGLYRPTRGQILVNDIDISKYSKEEYYKCLSAVFQEILILPVSIAQNISSRTVEKTDIDKVLHCLKRVNLAERMEALPKSLDTLLNTQVRSEAIDLSGGEGQRLMIAKAFYKDSNFIVLDEPTAALDPIAESKIYEEYNRLADTKTSLFISHRLASTRFCDRIILLDGGRIVEEGNHSFLLEQKGLYYRMFTEQSKYYREDEISGL</sequence>
<evidence type="ECO:0000256" key="7">
    <source>
        <dbReference type="SAM" id="Phobius"/>
    </source>
</evidence>
<dbReference type="GO" id="GO:0034040">
    <property type="term" value="F:ATPase-coupled lipid transmembrane transporter activity"/>
    <property type="evidence" value="ECO:0007669"/>
    <property type="project" value="TreeGrafter"/>
</dbReference>